<dbReference type="OrthoDB" id="4657524at2759"/>
<dbReference type="PANTHER" id="PTHR39613:SF1">
    <property type="entry name" value="ANCHORED CELL WALL PROTEIN, PUTATIVE (AFU_ORTHOLOGUE AFUA_4G08960)-RELATED"/>
    <property type="match status" value="1"/>
</dbReference>
<reference evidence="3 4" key="1">
    <citation type="journal article" date="2013" name="PLoS ONE">
        <title>Genomic and secretomic analyses reveal unique features of the lignocellulolytic enzyme system of Penicillium decumbens.</title>
        <authorList>
            <person name="Liu G."/>
            <person name="Zhang L."/>
            <person name="Wei X."/>
            <person name="Zou G."/>
            <person name="Qin Y."/>
            <person name="Ma L."/>
            <person name="Li J."/>
            <person name="Zheng H."/>
            <person name="Wang S."/>
            <person name="Wang C."/>
            <person name="Xun L."/>
            <person name="Zhao G.-P."/>
            <person name="Zhou Z."/>
            <person name="Qu Y."/>
        </authorList>
    </citation>
    <scope>NUCLEOTIDE SEQUENCE [LARGE SCALE GENOMIC DNA]</scope>
    <source>
        <strain evidence="4">114-2 / CGMCC 5302</strain>
    </source>
</reference>
<feature type="region of interest" description="Disordered" evidence="1">
    <location>
        <begin position="150"/>
        <end position="269"/>
    </location>
</feature>
<feature type="compositionally biased region" description="Polar residues" evidence="1">
    <location>
        <begin position="205"/>
        <end position="221"/>
    </location>
</feature>
<dbReference type="InterPro" id="IPR054508">
    <property type="entry name" value="PIR1-like_C"/>
</dbReference>
<dbReference type="PANTHER" id="PTHR39613">
    <property type="entry name" value="ANCHORED CELL WALL PROTEIN, PUTATIVE (AFU_ORTHOLOGUE AFUA_4G08960)-RELATED"/>
    <property type="match status" value="1"/>
</dbReference>
<accession>S7ZTB9</accession>
<gene>
    <name evidence="3" type="ORF">PDE_08912</name>
</gene>
<keyword evidence="4" id="KW-1185">Reference proteome</keyword>
<dbReference type="HOGENOM" id="CLU_950294_0_0_1"/>
<feature type="domain" description="Cell wall mannoprotein PIR1-like C-terminal" evidence="2">
    <location>
        <begin position="63"/>
        <end position="137"/>
    </location>
</feature>
<dbReference type="Pfam" id="PF22799">
    <property type="entry name" value="PIR1-like_C"/>
    <property type="match status" value="1"/>
</dbReference>
<evidence type="ECO:0000313" key="4">
    <source>
        <dbReference type="Proteomes" id="UP000019376"/>
    </source>
</evidence>
<protein>
    <recommendedName>
        <fullName evidence="2">Cell wall mannoprotein PIR1-like C-terminal domain-containing protein</fullName>
    </recommendedName>
</protein>
<dbReference type="eggNOG" id="ENOG502RYJ6">
    <property type="taxonomic scope" value="Eukaryota"/>
</dbReference>
<dbReference type="EMBL" id="KB644415">
    <property type="protein sequence ID" value="EPS33950.1"/>
    <property type="molecule type" value="Genomic_DNA"/>
</dbReference>
<organism evidence="3 4">
    <name type="scientific">Penicillium oxalicum (strain 114-2 / CGMCC 5302)</name>
    <name type="common">Penicillium decumbens</name>
    <dbReference type="NCBI Taxonomy" id="933388"/>
    <lineage>
        <taxon>Eukaryota</taxon>
        <taxon>Fungi</taxon>
        <taxon>Dikarya</taxon>
        <taxon>Ascomycota</taxon>
        <taxon>Pezizomycotina</taxon>
        <taxon>Eurotiomycetes</taxon>
        <taxon>Eurotiomycetidae</taxon>
        <taxon>Eurotiales</taxon>
        <taxon>Aspergillaceae</taxon>
        <taxon>Penicillium</taxon>
    </lineage>
</organism>
<name>S7ZTB9_PENO1</name>
<evidence type="ECO:0000313" key="3">
    <source>
        <dbReference type="EMBL" id="EPS33950.1"/>
    </source>
</evidence>
<feature type="compositionally biased region" description="Low complexity" evidence="1">
    <location>
        <begin position="223"/>
        <end position="269"/>
    </location>
</feature>
<dbReference type="STRING" id="933388.S7ZTB9"/>
<dbReference type="AlphaFoldDB" id="S7ZTB9"/>
<proteinExistence type="predicted"/>
<feature type="compositionally biased region" description="Low complexity" evidence="1">
    <location>
        <begin position="150"/>
        <end position="204"/>
    </location>
</feature>
<dbReference type="Proteomes" id="UP000019376">
    <property type="component" value="Unassembled WGS sequence"/>
</dbReference>
<sequence>MKGSIAVASLAVGANALVTRSNDCCFHITTSGGASGQLGQLSDGQIRVNDWTLSPSQFCLSNGVITDSEGRACVVTGETTQFQCDAGSAGTPGFSVTSSGHLEFNGDSDFVACATGLNGGSNIYTTESDSVTQCVDVQLMADSNCAAPAPSSVAPVASSTPCPPWSMSATSSTAMSSSSSSTMPWGSSPVQSSSTPAWSSWSMSTVPVPQPSTSVASTPAWTPSPISSTPLVSSSASVPVSSGASETASTPASTSSGSPAAVTSAPPNAAARPAAGYLGAMMAALSMAVLCFA</sequence>
<evidence type="ECO:0000259" key="2">
    <source>
        <dbReference type="Pfam" id="PF22799"/>
    </source>
</evidence>
<evidence type="ECO:0000256" key="1">
    <source>
        <dbReference type="SAM" id="MobiDB-lite"/>
    </source>
</evidence>